<dbReference type="PROSITE" id="PS50867">
    <property type="entry name" value="PRE_SET"/>
    <property type="match status" value="1"/>
</dbReference>
<dbReference type="GeneID" id="577608"/>
<dbReference type="GO" id="GO:0003690">
    <property type="term" value="F:double-stranded DNA binding"/>
    <property type="evidence" value="ECO:0000318"/>
    <property type="project" value="GO_Central"/>
</dbReference>
<dbReference type="InParanoid" id="A0A7M7MY25"/>
<evidence type="ECO:0008006" key="12">
    <source>
        <dbReference type="Google" id="ProtNLM"/>
    </source>
</evidence>
<keyword evidence="3" id="KW-0489">Methyltransferase</keyword>
<dbReference type="EnsemblMetazoa" id="XM_030972545">
    <property type="protein sequence ID" value="XP_030828405"/>
    <property type="gene ID" value="LOC115918289"/>
</dbReference>
<proteinExistence type="predicted"/>
<keyword evidence="4" id="KW-0808">Transferase</keyword>
<dbReference type="GO" id="GO:0005634">
    <property type="term" value="C:nucleus"/>
    <property type="evidence" value="ECO:0007669"/>
    <property type="project" value="InterPro"/>
</dbReference>
<evidence type="ECO:0000313" key="10">
    <source>
        <dbReference type="EnsemblMetazoa" id="XP_030828405"/>
    </source>
</evidence>
<protein>
    <recommendedName>
        <fullName evidence="12">Histone-lysine N-methyltransferase SETMAR</fullName>
    </recommendedName>
</protein>
<keyword evidence="11" id="KW-1185">Reference proteome</keyword>
<dbReference type="GeneID" id="115918289"/>
<dbReference type="SUPFAM" id="SSF82199">
    <property type="entry name" value="SET domain"/>
    <property type="match status" value="1"/>
</dbReference>
<dbReference type="SMART" id="SM00468">
    <property type="entry name" value="PreSET"/>
    <property type="match status" value="1"/>
</dbReference>
<dbReference type="InterPro" id="IPR007728">
    <property type="entry name" value="Pre-SET_dom"/>
</dbReference>
<dbReference type="SMART" id="SM00317">
    <property type="entry name" value="SET"/>
    <property type="match status" value="1"/>
</dbReference>
<evidence type="ECO:0000256" key="2">
    <source>
        <dbReference type="ARBA" id="ARBA00022454"/>
    </source>
</evidence>
<sequence>MNPHPSSSREEDTPSGKLDICCGMENVPVFAEGDQQFKSDFEYTQSNVLGPGLVGTDPKEVQYCGCSCKVSSCGPSCLCLERFGPNYTPSGKLLQATSDPLAVTSKPIFECNASCKCGEECVNRLVQHGIHHKLEVFRTRHKGWGLRVLESIEENAFMCEYAGEVLTMGEAKIRMQNMRKDDMNYIFVLKENFGGRSAMETFIDARLKGSIARFINHSCEPNLFLCAVRVHNEVPRVAMFARRGIKPGEELSYEYCGNVDRPNDDSTKGGTKDLCKNQPRKLCMCENQSCQKYLPSDMSIYST</sequence>
<evidence type="ECO:0000259" key="8">
    <source>
        <dbReference type="PROSITE" id="PS50280"/>
    </source>
</evidence>
<organism evidence="10 11">
    <name type="scientific">Strongylocentrotus purpuratus</name>
    <name type="common">Purple sea urchin</name>
    <dbReference type="NCBI Taxonomy" id="7668"/>
    <lineage>
        <taxon>Eukaryota</taxon>
        <taxon>Metazoa</taxon>
        <taxon>Echinodermata</taxon>
        <taxon>Eleutherozoa</taxon>
        <taxon>Echinozoa</taxon>
        <taxon>Echinoidea</taxon>
        <taxon>Euechinoidea</taxon>
        <taxon>Echinacea</taxon>
        <taxon>Camarodonta</taxon>
        <taxon>Echinidea</taxon>
        <taxon>Strongylocentrotidae</taxon>
        <taxon>Strongylocentrotus</taxon>
    </lineage>
</organism>
<evidence type="ECO:0000256" key="1">
    <source>
        <dbReference type="ARBA" id="ARBA00004286"/>
    </source>
</evidence>
<dbReference type="Pfam" id="PF00856">
    <property type="entry name" value="SET"/>
    <property type="match status" value="1"/>
</dbReference>
<dbReference type="GO" id="GO:0005694">
    <property type="term" value="C:chromosome"/>
    <property type="evidence" value="ECO:0007669"/>
    <property type="project" value="UniProtKB-SubCell"/>
</dbReference>
<evidence type="ECO:0000256" key="7">
    <source>
        <dbReference type="ARBA" id="ARBA00022833"/>
    </source>
</evidence>
<evidence type="ECO:0000256" key="4">
    <source>
        <dbReference type="ARBA" id="ARBA00022679"/>
    </source>
</evidence>
<evidence type="ECO:0000256" key="5">
    <source>
        <dbReference type="ARBA" id="ARBA00022691"/>
    </source>
</evidence>
<dbReference type="RefSeq" id="XP_030828405.1">
    <property type="nucleotide sequence ID" value="XM_030972545.1"/>
</dbReference>
<dbReference type="OrthoDB" id="616263at2759"/>
<feature type="domain" description="Pre-SET" evidence="9">
    <location>
        <begin position="64"/>
        <end position="129"/>
    </location>
</feature>
<evidence type="ECO:0000313" key="11">
    <source>
        <dbReference type="Proteomes" id="UP000007110"/>
    </source>
</evidence>
<dbReference type="GO" id="GO:0008270">
    <property type="term" value="F:zinc ion binding"/>
    <property type="evidence" value="ECO:0007669"/>
    <property type="project" value="InterPro"/>
</dbReference>
<accession>A0A7M7MY25</accession>
<keyword evidence="7" id="KW-0862">Zinc</keyword>
<keyword evidence="2" id="KW-0158">Chromosome</keyword>
<evidence type="ECO:0000256" key="6">
    <source>
        <dbReference type="ARBA" id="ARBA00022723"/>
    </source>
</evidence>
<reference evidence="10" key="2">
    <citation type="submission" date="2021-01" db="UniProtKB">
        <authorList>
            <consortium name="EnsemblMetazoa"/>
        </authorList>
    </citation>
    <scope>IDENTIFICATION</scope>
</reference>
<dbReference type="Gene3D" id="2.170.270.10">
    <property type="entry name" value="SET domain"/>
    <property type="match status" value="1"/>
</dbReference>
<dbReference type="GO" id="GO:0042054">
    <property type="term" value="F:histone methyltransferase activity"/>
    <property type="evidence" value="ECO:0000318"/>
    <property type="project" value="GO_Central"/>
</dbReference>
<dbReference type="RefSeq" id="XP_782916.2">
    <property type="nucleotide sequence ID" value="XM_777823.4"/>
</dbReference>
<reference evidence="11" key="1">
    <citation type="submission" date="2015-02" db="EMBL/GenBank/DDBJ databases">
        <title>Genome sequencing for Strongylocentrotus purpuratus.</title>
        <authorList>
            <person name="Murali S."/>
            <person name="Liu Y."/>
            <person name="Vee V."/>
            <person name="English A."/>
            <person name="Wang M."/>
            <person name="Skinner E."/>
            <person name="Han Y."/>
            <person name="Muzny D.M."/>
            <person name="Worley K.C."/>
            <person name="Gibbs R.A."/>
        </authorList>
    </citation>
    <scope>NUCLEOTIDE SEQUENCE</scope>
</reference>
<dbReference type="PROSITE" id="PS50280">
    <property type="entry name" value="SET"/>
    <property type="match status" value="1"/>
</dbReference>
<evidence type="ECO:0000256" key="3">
    <source>
        <dbReference type="ARBA" id="ARBA00022603"/>
    </source>
</evidence>
<dbReference type="InterPro" id="IPR046341">
    <property type="entry name" value="SET_dom_sf"/>
</dbReference>
<dbReference type="KEGG" id="spu:577608"/>
<dbReference type="Proteomes" id="UP000007110">
    <property type="component" value="Unassembled WGS sequence"/>
</dbReference>
<evidence type="ECO:0000259" key="9">
    <source>
        <dbReference type="PROSITE" id="PS50867"/>
    </source>
</evidence>
<dbReference type="PANTHER" id="PTHR46223:SF3">
    <property type="entry name" value="HISTONE-LYSINE N-METHYLTRANSFERASE SET-23"/>
    <property type="match status" value="1"/>
</dbReference>
<dbReference type="Pfam" id="PF05033">
    <property type="entry name" value="Pre-SET"/>
    <property type="match status" value="1"/>
</dbReference>
<name>A0A7M7MY25_STRPU</name>
<comment type="subcellular location">
    <subcellularLocation>
        <location evidence="1">Chromosome</location>
    </subcellularLocation>
</comment>
<dbReference type="PANTHER" id="PTHR46223">
    <property type="entry name" value="HISTONE-LYSINE N-METHYLTRANSFERASE SUV39H"/>
    <property type="match status" value="1"/>
</dbReference>
<dbReference type="InterPro" id="IPR050973">
    <property type="entry name" value="H3K9_Histone-Lys_N-MTase"/>
</dbReference>
<dbReference type="KEGG" id="spu:115918289"/>
<dbReference type="OMA" id="VDSMVPK"/>
<keyword evidence="6" id="KW-0479">Metal-binding</keyword>
<dbReference type="GO" id="GO:0032259">
    <property type="term" value="P:methylation"/>
    <property type="evidence" value="ECO:0007669"/>
    <property type="project" value="UniProtKB-KW"/>
</dbReference>
<dbReference type="AlphaFoldDB" id="A0A7M7MY25"/>
<feature type="domain" description="SET" evidence="8">
    <location>
        <begin position="132"/>
        <end position="256"/>
    </location>
</feature>
<dbReference type="InterPro" id="IPR001214">
    <property type="entry name" value="SET_dom"/>
</dbReference>
<keyword evidence="5" id="KW-0949">S-adenosyl-L-methionine</keyword>